<keyword evidence="9 14" id="KW-0472">Membrane</keyword>
<dbReference type="Pfam" id="PF01663">
    <property type="entry name" value="Phosphodiest"/>
    <property type="match status" value="1"/>
</dbReference>
<dbReference type="GO" id="GO:0051377">
    <property type="term" value="F:mannose-ethanolamine phosphotransferase activity"/>
    <property type="evidence" value="ECO:0007669"/>
    <property type="project" value="InterPro"/>
</dbReference>
<evidence type="ECO:0000256" key="6">
    <source>
        <dbReference type="ARBA" id="ARBA00022692"/>
    </source>
</evidence>
<evidence type="ECO:0000256" key="8">
    <source>
        <dbReference type="ARBA" id="ARBA00022989"/>
    </source>
</evidence>
<dbReference type="PANTHER" id="PTHR23071:SF1">
    <property type="entry name" value="GPI ETHANOLAMINE PHOSPHATE TRANSFERASE 3"/>
    <property type="match status" value="1"/>
</dbReference>
<evidence type="ECO:0000313" key="15">
    <source>
        <dbReference type="EMBL" id="KAF6065223.1"/>
    </source>
</evidence>
<comment type="subcellular location">
    <subcellularLocation>
        <location evidence="1">Endoplasmic reticulum membrane</location>
        <topology evidence="1">Multi-pass membrane protein</topology>
    </subcellularLocation>
</comment>
<evidence type="ECO:0000256" key="2">
    <source>
        <dbReference type="ARBA" id="ARBA00004687"/>
    </source>
</evidence>
<comment type="pathway">
    <text evidence="2">Glycolipid biosynthesis; glycosylphosphatidylinositol-anchor biosynthesis.</text>
</comment>
<evidence type="ECO:0000256" key="4">
    <source>
        <dbReference type="ARBA" id="ARBA00022502"/>
    </source>
</evidence>
<feature type="transmembrane region" description="Helical" evidence="14">
    <location>
        <begin position="40"/>
        <end position="61"/>
    </location>
</feature>
<keyword evidence="7" id="KW-0256">Endoplasmic reticulum</keyword>
<keyword evidence="10" id="KW-0325">Glycoprotein</keyword>
<dbReference type="InterPro" id="IPR002591">
    <property type="entry name" value="Phosphodiest/P_Trfase"/>
</dbReference>
<dbReference type="CDD" id="cd16023">
    <property type="entry name" value="GPI_EPT_3"/>
    <property type="match status" value="1"/>
</dbReference>
<name>A0A8H6F2H2_CANAX</name>
<evidence type="ECO:0000256" key="12">
    <source>
        <dbReference type="ARBA" id="ARBA00093602"/>
    </source>
</evidence>
<dbReference type="Gene3D" id="3.40.720.10">
    <property type="entry name" value="Alkaline Phosphatase, subunit A"/>
    <property type="match status" value="1"/>
</dbReference>
<dbReference type="GO" id="GO:0005789">
    <property type="term" value="C:endoplasmic reticulum membrane"/>
    <property type="evidence" value="ECO:0007669"/>
    <property type="project" value="UniProtKB-SubCell"/>
</dbReference>
<evidence type="ECO:0000256" key="14">
    <source>
        <dbReference type="SAM" id="Phobius"/>
    </source>
</evidence>
<evidence type="ECO:0000313" key="16">
    <source>
        <dbReference type="Proteomes" id="UP000536275"/>
    </source>
</evidence>
<proteinExistence type="inferred from homology"/>
<dbReference type="UniPathway" id="UPA00196"/>
<feature type="region of interest" description="Disordered" evidence="13">
    <location>
        <begin position="1"/>
        <end position="26"/>
    </location>
</feature>
<protein>
    <recommendedName>
        <fullName evidence="12">GPI ethanolamine phosphate transferase 3, catalytic subunit</fullName>
    </recommendedName>
    <alternativeName>
        <fullName evidence="11">Phosphatidylinositol-glycan biosynthesis class O protein</fullName>
    </alternativeName>
</protein>
<keyword evidence="4" id="KW-0337">GPI-anchor biosynthesis</keyword>
<comment type="similarity">
    <text evidence="3">Belongs to the PIGG/PIGN/PIGO family. PIGO subfamily.</text>
</comment>
<dbReference type="InterPro" id="IPR017850">
    <property type="entry name" value="Alkaline_phosphatase_core_sf"/>
</dbReference>
<dbReference type="FunFam" id="3.40.720.10:FF:000041">
    <property type="entry name" value="GPI ethanolamine phosphate transferase 3"/>
    <property type="match status" value="1"/>
</dbReference>
<dbReference type="AlphaFoldDB" id="A0A8H6F2H2"/>
<evidence type="ECO:0000256" key="9">
    <source>
        <dbReference type="ARBA" id="ARBA00023136"/>
    </source>
</evidence>
<keyword evidence="5" id="KW-0808">Transferase</keyword>
<gene>
    <name evidence="15" type="ORF">FOB64_004983</name>
</gene>
<keyword evidence="8 14" id="KW-1133">Transmembrane helix</keyword>
<keyword evidence="6 14" id="KW-0812">Transmembrane</keyword>
<dbReference type="InterPro" id="IPR037675">
    <property type="entry name" value="PIG-O_N"/>
</dbReference>
<reference evidence="15 16" key="1">
    <citation type="submission" date="2020-03" db="EMBL/GenBank/DDBJ databases">
        <title>FDA dAtabase for Regulatory Grade micrObial Sequences (FDA-ARGOS): Supporting development and validation of Infectious Disease Dx tests.</title>
        <authorList>
            <person name="Campos J."/>
            <person name="Goldberg B."/>
            <person name="Tallon L."/>
            <person name="Sadzewicz L."/>
            <person name="Vavikolanu K."/>
            <person name="Mehta A."/>
            <person name="Aluvathingal J."/>
            <person name="Nadendla S."/>
            <person name="Nandy P."/>
            <person name="Geyer C."/>
            <person name="Yan Y."/>
            <person name="Sichtig H."/>
        </authorList>
    </citation>
    <scope>NUCLEOTIDE SEQUENCE [LARGE SCALE GENOMIC DNA]</scope>
    <source>
        <strain evidence="15 16">FDAARGOS_656</strain>
    </source>
</reference>
<dbReference type="Proteomes" id="UP000536275">
    <property type="component" value="Unassembled WGS sequence"/>
</dbReference>
<organism evidence="15 16">
    <name type="scientific">Candida albicans</name>
    <name type="common">Yeast</name>
    <dbReference type="NCBI Taxonomy" id="5476"/>
    <lineage>
        <taxon>Eukaryota</taxon>
        <taxon>Fungi</taxon>
        <taxon>Dikarya</taxon>
        <taxon>Ascomycota</taxon>
        <taxon>Saccharomycotina</taxon>
        <taxon>Pichiomycetes</taxon>
        <taxon>Debaryomycetaceae</taxon>
        <taxon>Candida/Lodderomyces clade</taxon>
        <taxon>Candida</taxon>
    </lineage>
</organism>
<evidence type="ECO:0000256" key="3">
    <source>
        <dbReference type="ARBA" id="ARBA00008695"/>
    </source>
</evidence>
<dbReference type="SUPFAM" id="SSF53649">
    <property type="entry name" value="Alkaline phosphatase-like"/>
    <property type="match status" value="1"/>
</dbReference>
<evidence type="ECO:0000256" key="7">
    <source>
        <dbReference type="ARBA" id="ARBA00022824"/>
    </source>
</evidence>
<evidence type="ECO:0000256" key="1">
    <source>
        <dbReference type="ARBA" id="ARBA00004477"/>
    </source>
</evidence>
<dbReference type="InterPro" id="IPR039524">
    <property type="entry name" value="PIGO/GPI13"/>
</dbReference>
<dbReference type="GO" id="GO:0006506">
    <property type="term" value="P:GPI anchor biosynthetic process"/>
    <property type="evidence" value="ECO:0007669"/>
    <property type="project" value="UniProtKB-UniPathway"/>
</dbReference>
<evidence type="ECO:0000256" key="13">
    <source>
        <dbReference type="SAM" id="MobiDB-lite"/>
    </source>
</evidence>
<evidence type="ECO:0000256" key="11">
    <source>
        <dbReference type="ARBA" id="ARBA00079084"/>
    </source>
</evidence>
<dbReference type="PANTHER" id="PTHR23071">
    <property type="entry name" value="PHOSPHATIDYLINOSITOL GLYCAN"/>
    <property type="match status" value="1"/>
</dbReference>
<accession>A0A8H6F2H2</accession>
<evidence type="ECO:0000256" key="10">
    <source>
        <dbReference type="ARBA" id="ARBA00023180"/>
    </source>
</evidence>
<comment type="caution">
    <text evidence="15">The sequence shown here is derived from an EMBL/GenBank/DDBJ whole genome shotgun (WGS) entry which is preliminary data.</text>
</comment>
<dbReference type="EMBL" id="JABWAD010000059">
    <property type="protein sequence ID" value="KAF6065223.1"/>
    <property type="molecule type" value="Genomic_DNA"/>
</dbReference>
<sequence>MQQDDDSLTNRSSPPMASKDSRLQPPTRTRIRQQKLKYTFIGYIIVLIFLAITQFIGVGFFKEGFLLSRTVLPNISNCSQQIDCMTPRFEKAILLVIDALRFDFVIPIPGSNEYYHNNFPILYDLASSSQNNAILLKFIADPPTTTLQRLKGLTTGSLPTFIDAGSNFNGDAIDEDNWLLQLHKINKTIAFMGDDTWKALFNEYIHPDFNFPYDSLNVWDLDTVDNGVIEHLFPLISKENCTKWDLLVGHFLGVDHVGHRFGPQHYSMKDKLNQMNQVISKVIENIDDKTVLIVMGDHGMDSTGNHGGDAPDELESTLFMYAKNKKFLKKDQSFYNISGLGENYRSVNQIDLVPTISLLLGLPIPYNNLGFPIDEAFGNVDELSVASQKTINQIKAFRDDTPNLSGSLIEQYQSYATNYSIWWEIQEALLAIN</sequence>
<evidence type="ECO:0000256" key="5">
    <source>
        <dbReference type="ARBA" id="ARBA00022679"/>
    </source>
</evidence>